<sequence>RDGRIFAVLAGQPDNTHYTNVVQRAYTTLVHLGTFTPSFRKHCRGLFAALNVGLSYGQGQTEPSWLKSDYSETAEALLEDPDLHMASFANGAFFIRLPSPNPRVCVLGPRLYQYYASCNSRLQGRRPFPKSAFSCAAFNFGPNAWTFKHRDVLDLPFGWCGIQALGRFNLKKCGHL</sequence>
<dbReference type="EMBL" id="JARJCW010000077">
    <property type="protein sequence ID" value="KAJ7197622.1"/>
    <property type="molecule type" value="Genomic_DNA"/>
</dbReference>
<keyword evidence="2" id="KW-1185">Reference proteome</keyword>
<evidence type="ECO:0000313" key="1">
    <source>
        <dbReference type="EMBL" id="KAJ7197622.1"/>
    </source>
</evidence>
<feature type="non-terminal residue" evidence="1">
    <location>
        <position position="1"/>
    </location>
</feature>
<comment type="caution">
    <text evidence="1">The sequence shown here is derived from an EMBL/GenBank/DDBJ whole genome shotgun (WGS) entry which is preliminary data.</text>
</comment>
<feature type="non-terminal residue" evidence="1">
    <location>
        <position position="176"/>
    </location>
</feature>
<dbReference type="Proteomes" id="UP001219525">
    <property type="component" value="Unassembled WGS sequence"/>
</dbReference>
<gene>
    <name evidence="1" type="ORF">GGX14DRAFT_299518</name>
</gene>
<dbReference type="AlphaFoldDB" id="A0AAD6V0E7"/>
<name>A0AAD6V0E7_9AGAR</name>
<evidence type="ECO:0000313" key="2">
    <source>
        <dbReference type="Proteomes" id="UP001219525"/>
    </source>
</evidence>
<reference evidence="1" key="1">
    <citation type="submission" date="2023-03" db="EMBL/GenBank/DDBJ databases">
        <title>Massive genome expansion in bonnet fungi (Mycena s.s.) driven by repeated elements and novel gene families across ecological guilds.</title>
        <authorList>
            <consortium name="Lawrence Berkeley National Laboratory"/>
            <person name="Harder C.B."/>
            <person name="Miyauchi S."/>
            <person name="Viragh M."/>
            <person name="Kuo A."/>
            <person name="Thoen E."/>
            <person name="Andreopoulos B."/>
            <person name="Lu D."/>
            <person name="Skrede I."/>
            <person name="Drula E."/>
            <person name="Henrissat B."/>
            <person name="Morin E."/>
            <person name="Kohler A."/>
            <person name="Barry K."/>
            <person name="LaButti K."/>
            <person name="Morin E."/>
            <person name="Salamov A."/>
            <person name="Lipzen A."/>
            <person name="Mereny Z."/>
            <person name="Hegedus B."/>
            <person name="Baldrian P."/>
            <person name="Stursova M."/>
            <person name="Weitz H."/>
            <person name="Taylor A."/>
            <person name="Grigoriev I.V."/>
            <person name="Nagy L.G."/>
            <person name="Martin F."/>
            <person name="Kauserud H."/>
        </authorList>
    </citation>
    <scope>NUCLEOTIDE SEQUENCE</scope>
    <source>
        <strain evidence="1">9144</strain>
    </source>
</reference>
<proteinExistence type="predicted"/>
<accession>A0AAD6V0E7</accession>
<organism evidence="1 2">
    <name type="scientific">Mycena pura</name>
    <dbReference type="NCBI Taxonomy" id="153505"/>
    <lineage>
        <taxon>Eukaryota</taxon>
        <taxon>Fungi</taxon>
        <taxon>Dikarya</taxon>
        <taxon>Basidiomycota</taxon>
        <taxon>Agaricomycotina</taxon>
        <taxon>Agaricomycetes</taxon>
        <taxon>Agaricomycetidae</taxon>
        <taxon>Agaricales</taxon>
        <taxon>Marasmiineae</taxon>
        <taxon>Mycenaceae</taxon>
        <taxon>Mycena</taxon>
    </lineage>
</organism>
<protein>
    <submittedName>
        <fullName evidence="1">Uncharacterized protein</fullName>
    </submittedName>
</protein>